<dbReference type="AlphaFoldDB" id="A0A419V6Q1"/>
<evidence type="ECO:0000313" key="2">
    <source>
        <dbReference type="Proteomes" id="UP000285120"/>
    </source>
</evidence>
<comment type="caution">
    <text evidence="1">The sequence shown here is derived from an EMBL/GenBank/DDBJ whole genome shotgun (WGS) entry which is preliminary data.</text>
</comment>
<dbReference type="RefSeq" id="WP_170146861.1">
    <property type="nucleotide sequence ID" value="NZ_RAPK01000007.1"/>
</dbReference>
<reference evidence="1 2" key="1">
    <citation type="submission" date="2018-09" db="EMBL/GenBank/DDBJ databases">
        <title>Genomic Encyclopedia of Archaeal and Bacterial Type Strains, Phase II (KMG-II): from individual species to whole genera.</title>
        <authorList>
            <person name="Goeker M."/>
        </authorList>
    </citation>
    <scope>NUCLEOTIDE SEQUENCE [LARGE SCALE GENOMIC DNA]</scope>
    <source>
        <strain evidence="1 2">DSM 17008</strain>
    </source>
</reference>
<sequence length="52" mass="6075">MAVIDLLSPDEKKKASQLTEKIYQSGSIENDDWKKYTTQLTLLYEKAKNRKL</sequence>
<protein>
    <submittedName>
        <fullName evidence="1">Uncharacterized protein</fullName>
    </submittedName>
</protein>
<dbReference type="EMBL" id="RAPK01000007">
    <property type="protein sequence ID" value="RKD75665.1"/>
    <property type="molecule type" value="Genomic_DNA"/>
</dbReference>
<name>A0A419V6Q1_9BACL</name>
<evidence type="ECO:0000313" key="1">
    <source>
        <dbReference type="EMBL" id="RKD75665.1"/>
    </source>
</evidence>
<organism evidence="1 2">
    <name type="scientific">Sinobaca qinghaiensis</name>
    <dbReference type="NCBI Taxonomy" id="342944"/>
    <lineage>
        <taxon>Bacteria</taxon>
        <taxon>Bacillati</taxon>
        <taxon>Bacillota</taxon>
        <taxon>Bacilli</taxon>
        <taxon>Bacillales</taxon>
        <taxon>Sporolactobacillaceae</taxon>
        <taxon>Sinobaca</taxon>
    </lineage>
</organism>
<dbReference type="Proteomes" id="UP000285120">
    <property type="component" value="Unassembled WGS sequence"/>
</dbReference>
<accession>A0A419V6Q1</accession>
<proteinExistence type="predicted"/>
<keyword evidence="2" id="KW-1185">Reference proteome</keyword>
<gene>
    <name evidence="1" type="ORF">ATL39_1366</name>
</gene>